<organism evidence="1 2">
    <name type="scientific">Gossypium stocksii</name>
    <dbReference type="NCBI Taxonomy" id="47602"/>
    <lineage>
        <taxon>Eukaryota</taxon>
        <taxon>Viridiplantae</taxon>
        <taxon>Streptophyta</taxon>
        <taxon>Embryophyta</taxon>
        <taxon>Tracheophyta</taxon>
        <taxon>Spermatophyta</taxon>
        <taxon>Magnoliopsida</taxon>
        <taxon>eudicotyledons</taxon>
        <taxon>Gunneridae</taxon>
        <taxon>Pentapetalae</taxon>
        <taxon>rosids</taxon>
        <taxon>malvids</taxon>
        <taxon>Malvales</taxon>
        <taxon>Malvaceae</taxon>
        <taxon>Malvoideae</taxon>
        <taxon>Gossypium</taxon>
    </lineage>
</organism>
<comment type="caution">
    <text evidence="1">The sequence shown here is derived from an EMBL/GenBank/DDBJ whole genome shotgun (WGS) entry which is preliminary data.</text>
</comment>
<keyword evidence="2" id="KW-1185">Reference proteome</keyword>
<gene>
    <name evidence="1" type="ORF">J1N35_043257</name>
</gene>
<evidence type="ECO:0000313" key="1">
    <source>
        <dbReference type="EMBL" id="KAH1031083.1"/>
    </source>
</evidence>
<protein>
    <submittedName>
        <fullName evidence="1">Uncharacterized protein</fullName>
    </submittedName>
</protein>
<evidence type="ECO:0000313" key="2">
    <source>
        <dbReference type="Proteomes" id="UP000828251"/>
    </source>
</evidence>
<reference evidence="1 2" key="1">
    <citation type="journal article" date="2021" name="Plant Biotechnol. J.">
        <title>Multi-omics assisted identification of the key and species-specific regulatory components of drought-tolerant mechanisms in Gossypium stocksii.</title>
        <authorList>
            <person name="Yu D."/>
            <person name="Ke L."/>
            <person name="Zhang D."/>
            <person name="Wu Y."/>
            <person name="Sun Y."/>
            <person name="Mei J."/>
            <person name="Sun J."/>
            <person name="Sun Y."/>
        </authorList>
    </citation>
    <scope>NUCLEOTIDE SEQUENCE [LARGE SCALE GENOMIC DNA]</scope>
    <source>
        <strain evidence="2">cv. E1</strain>
        <tissue evidence="1">Leaf</tissue>
    </source>
</reference>
<dbReference type="OrthoDB" id="3853857at2759"/>
<proteinExistence type="predicted"/>
<dbReference type="Gene3D" id="2.60.200.40">
    <property type="match status" value="1"/>
</dbReference>
<accession>A0A9D3U751</accession>
<name>A0A9D3U751_9ROSI</name>
<sequence length="111" mass="12578">MIERINDRKDISSTLSDLGLIWDAEPKWDTEANWDVENPIELPVPRNDLELGAKKEATPRVEDEWFVTKGPFLSIIVCNHACRTVQSYQVVAPRAEPDDNTMDIFLVHGSG</sequence>
<dbReference type="AlphaFoldDB" id="A0A9D3U751"/>
<dbReference type="EMBL" id="JAIQCV010000013">
    <property type="protein sequence ID" value="KAH1031083.1"/>
    <property type="molecule type" value="Genomic_DNA"/>
</dbReference>
<dbReference type="Proteomes" id="UP000828251">
    <property type="component" value="Unassembled WGS sequence"/>
</dbReference>